<dbReference type="AlphaFoldDB" id="A0A076VDV1"/>
<accession>A0A076VDV1</accession>
<reference evidence="1" key="1">
    <citation type="journal article" date="2014" name="Zhongguo Shuidao Kexue">
        <title>Cloning and Characterization of Ty3/gypsy Retrotransposon in Chilo suppressalis (Lepidoptera: Pyralidae).</title>
        <authorList>
            <person name="Li X.-H."/>
            <person name="Luo G.-H."/>
            <person name="Zhang Z.-C."/>
            <person name="Liu B.-S."/>
            <person name="Fang J.-C."/>
        </authorList>
    </citation>
    <scope>NUCLEOTIDE SEQUENCE</scope>
</reference>
<proteinExistence type="predicted"/>
<dbReference type="EMBL" id="KJ191261">
    <property type="protein sequence ID" value="AIK27533.1"/>
    <property type="molecule type" value="Genomic_DNA"/>
</dbReference>
<evidence type="ECO:0000313" key="1">
    <source>
        <dbReference type="EMBL" id="AIK27533.1"/>
    </source>
</evidence>
<sequence>MEYTLGAAGPIFNPFSEPNTGERWKAWLRNFEYYIDGQIGLSDKQKVSRLLHQAGPEVQDIYEALKDENVEGSNEYEKCKLRLTNYFQPEVNTAYERQKFRNICMENETVDKPHTANFLMSRKR</sequence>
<organism evidence="1">
    <name type="scientific">Chilo suppressalis</name>
    <name type="common">Asiatic rice borer moth</name>
    <dbReference type="NCBI Taxonomy" id="168631"/>
    <lineage>
        <taxon>Eukaryota</taxon>
        <taxon>Metazoa</taxon>
        <taxon>Ecdysozoa</taxon>
        <taxon>Arthropoda</taxon>
        <taxon>Hexapoda</taxon>
        <taxon>Insecta</taxon>
        <taxon>Pterygota</taxon>
        <taxon>Neoptera</taxon>
        <taxon>Endopterygota</taxon>
        <taxon>Lepidoptera</taxon>
        <taxon>Glossata</taxon>
        <taxon>Ditrysia</taxon>
        <taxon>Pyraloidea</taxon>
        <taxon>Crambidae</taxon>
        <taxon>Crambinae</taxon>
        <taxon>Chilo</taxon>
    </lineage>
</organism>
<name>A0A076VDV1_CHISP</name>
<protein>
    <submittedName>
        <fullName evidence="1">Gag protein</fullName>
    </submittedName>
</protein>